<accession>M3J9D9</accession>
<evidence type="ECO:0000259" key="2">
    <source>
        <dbReference type="Pfam" id="PF14338"/>
    </source>
</evidence>
<organism evidence="3 4">
    <name type="scientific">Campylobacter showae CC57C</name>
    <dbReference type="NCBI Taxonomy" id="1073353"/>
    <lineage>
        <taxon>Bacteria</taxon>
        <taxon>Pseudomonadati</taxon>
        <taxon>Campylobacterota</taxon>
        <taxon>Epsilonproteobacteria</taxon>
        <taxon>Campylobacterales</taxon>
        <taxon>Campylobacteraceae</taxon>
        <taxon>Campylobacter</taxon>
    </lineage>
</organism>
<dbReference type="GO" id="GO:0009307">
    <property type="term" value="P:DNA restriction-modification system"/>
    <property type="evidence" value="ECO:0007669"/>
    <property type="project" value="InterPro"/>
</dbReference>
<dbReference type="AlphaFoldDB" id="M3J9D9"/>
<sequence>FYVATLKSISRYFTLKFTLKFMDTRKTMIPSYKEMMFPILRFIDERGSIDSKEVCKFVVEYYKFNDDELSQRIPSGMLLYVNRTGWALSYFAGNKEVVNLPGAKNPVKKTGRGVYEITDLGKQILKSKDAQAKFEAWYDEIYKNKSAPSAKISQTATQEKTPIDVIAETADELAQNLKSQILDEISQKKPSFFEYLVARLLEKMGYRVGRLTKSGADGGIDGIIDEDELGLSQIYVQAKSWQGTVSRPEIQKFVGAISDKQTKKGVFITTSKFSKDAERYAANVQSHTVVLIDGERLAELMIKYKLGVQVQQNIEIFDIDGDFFGDEI</sequence>
<dbReference type="GO" id="GO:0003677">
    <property type="term" value="F:DNA binding"/>
    <property type="evidence" value="ECO:0007669"/>
    <property type="project" value="InterPro"/>
</dbReference>
<dbReference type="STRING" id="1073353.H740_09011"/>
<comment type="caution">
    <text evidence="3">The sequence shown here is derived from an EMBL/GenBank/DDBJ whole genome shotgun (WGS) entry which is preliminary data.</text>
</comment>
<feature type="non-terminal residue" evidence="3">
    <location>
        <position position="1"/>
    </location>
</feature>
<dbReference type="SUPFAM" id="SSF52980">
    <property type="entry name" value="Restriction endonuclease-like"/>
    <property type="match status" value="1"/>
</dbReference>
<dbReference type="EMBL" id="AOTD01000222">
    <property type="protein sequence ID" value="EMG29973.1"/>
    <property type="molecule type" value="Genomic_DNA"/>
</dbReference>
<dbReference type="InterPro" id="IPR007560">
    <property type="entry name" value="Restrct_endonuc_IV_Mrr"/>
</dbReference>
<dbReference type="Pfam" id="PF04471">
    <property type="entry name" value="Mrr_cat"/>
    <property type="match status" value="1"/>
</dbReference>
<dbReference type="InterPro" id="IPR025745">
    <property type="entry name" value="Mrr-like_N_dom"/>
</dbReference>
<dbReference type="PANTHER" id="PTHR30015:SF7">
    <property type="entry name" value="TYPE IV METHYL-DIRECTED RESTRICTION ENZYME ECOKMRR"/>
    <property type="match status" value="1"/>
</dbReference>
<feature type="domain" description="Restriction system protein Mrr-like N-terminal" evidence="2">
    <location>
        <begin position="32"/>
        <end position="126"/>
    </location>
</feature>
<proteinExistence type="predicted"/>
<name>M3J9D9_9BACT</name>
<dbReference type="InterPro" id="IPR011856">
    <property type="entry name" value="tRNA_endonuc-like_dom_sf"/>
</dbReference>
<dbReference type="RefSeq" id="WP_002953327.1">
    <property type="nucleotide sequence ID" value="NZ_AOTD01000222.1"/>
</dbReference>
<evidence type="ECO:0000313" key="3">
    <source>
        <dbReference type="EMBL" id="EMG29973.1"/>
    </source>
</evidence>
<dbReference type="Proteomes" id="UP000011782">
    <property type="component" value="Unassembled WGS sequence"/>
</dbReference>
<protein>
    <submittedName>
        <fullName evidence="3">Mrr restriction system protein</fullName>
    </submittedName>
</protein>
<dbReference type="InterPro" id="IPR052906">
    <property type="entry name" value="Type_IV_Methyl-Rstrct_Enzyme"/>
</dbReference>
<dbReference type="GO" id="GO:0015666">
    <property type="term" value="F:restriction endodeoxyribonuclease activity"/>
    <property type="evidence" value="ECO:0007669"/>
    <property type="project" value="TreeGrafter"/>
</dbReference>
<gene>
    <name evidence="3" type="ORF">H740_09011</name>
</gene>
<evidence type="ECO:0000259" key="1">
    <source>
        <dbReference type="Pfam" id="PF04471"/>
    </source>
</evidence>
<dbReference type="PATRIC" id="fig|1073353.3.peg.1934"/>
<reference evidence="3 4" key="1">
    <citation type="submission" date="2013-02" db="EMBL/GenBank/DDBJ databases">
        <title>Co-occurrence of anaerobic bacteria in colorectal carcinomas.</title>
        <authorList>
            <person name="Holt R.A."/>
            <person name="Warren R.L."/>
            <person name="Allen-Vercoe E."/>
            <person name="Pleasance S."/>
            <person name="Freeman D.J."/>
            <person name="Watson P."/>
            <person name="Moore R."/>
            <person name="Cochrane K."/>
        </authorList>
    </citation>
    <scope>NUCLEOTIDE SEQUENCE [LARGE SCALE GENOMIC DNA]</scope>
    <source>
        <strain evidence="3 4">CC57C</strain>
    </source>
</reference>
<dbReference type="PANTHER" id="PTHR30015">
    <property type="entry name" value="MRR RESTRICTION SYSTEM PROTEIN"/>
    <property type="match status" value="1"/>
</dbReference>
<dbReference type="InterPro" id="IPR011335">
    <property type="entry name" value="Restrct_endonuc-II-like"/>
</dbReference>
<evidence type="ECO:0000313" key="4">
    <source>
        <dbReference type="Proteomes" id="UP000011782"/>
    </source>
</evidence>
<feature type="domain" description="Restriction endonuclease type IV Mrr" evidence="1">
    <location>
        <begin position="189"/>
        <end position="301"/>
    </location>
</feature>
<dbReference type="Pfam" id="PF14338">
    <property type="entry name" value="Mrr_N"/>
    <property type="match status" value="1"/>
</dbReference>
<dbReference type="Gene3D" id="3.40.1350.10">
    <property type="match status" value="1"/>
</dbReference>